<evidence type="ECO:0008006" key="4">
    <source>
        <dbReference type="Google" id="ProtNLM"/>
    </source>
</evidence>
<dbReference type="Proteomes" id="UP001500027">
    <property type="component" value="Unassembled WGS sequence"/>
</dbReference>
<dbReference type="EMBL" id="BAABAV010000001">
    <property type="protein sequence ID" value="GAA4269034.1"/>
    <property type="molecule type" value="Genomic_DNA"/>
</dbReference>
<reference evidence="3" key="1">
    <citation type="journal article" date="2019" name="Int. J. Syst. Evol. Microbiol.">
        <title>The Global Catalogue of Microorganisms (GCM) 10K type strain sequencing project: providing services to taxonomists for standard genome sequencing and annotation.</title>
        <authorList>
            <consortium name="The Broad Institute Genomics Platform"/>
            <consortium name="The Broad Institute Genome Sequencing Center for Infectious Disease"/>
            <person name="Wu L."/>
            <person name="Ma J."/>
        </authorList>
    </citation>
    <scope>NUCLEOTIDE SEQUENCE [LARGE SCALE GENOMIC DNA]</scope>
    <source>
        <strain evidence="3">JCM 17452</strain>
    </source>
</reference>
<sequence>MKKSTMNAKFLCILTLFILFLSCKKTQEENTNDIAEVKQNDVITESDIFKLDYIEFVPSPEVEELTQNWTEYIELQEQVRQIKKGDLSYFNDNEETIKNLFESIVEAIPEQLNNNSIVARIKAVETKFYKLESFANLETTTKEELLLTIKEFLISITNLDLQMNKTIELENQNIEKP</sequence>
<accession>A0ABP8EA13</accession>
<evidence type="ECO:0000313" key="3">
    <source>
        <dbReference type="Proteomes" id="UP001500027"/>
    </source>
</evidence>
<organism evidence="2 3">
    <name type="scientific">Hyunsoonleella aestuarii</name>
    <dbReference type="NCBI Taxonomy" id="912802"/>
    <lineage>
        <taxon>Bacteria</taxon>
        <taxon>Pseudomonadati</taxon>
        <taxon>Bacteroidota</taxon>
        <taxon>Flavobacteriia</taxon>
        <taxon>Flavobacteriales</taxon>
        <taxon>Flavobacteriaceae</taxon>
    </lineage>
</organism>
<proteinExistence type="predicted"/>
<feature type="chain" id="PRO_5047043898" description="Lipoprotein" evidence="1">
    <location>
        <begin position="28"/>
        <end position="177"/>
    </location>
</feature>
<protein>
    <recommendedName>
        <fullName evidence="4">Lipoprotein</fullName>
    </recommendedName>
</protein>
<gene>
    <name evidence="2" type="ORF">GCM10022257_11350</name>
</gene>
<dbReference type="RefSeq" id="WP_344736272.1">
    <property type="nucleotide sequence ID" value="NZ_BAABAV010000001.1"/>
</dbReference>
<evidence type="ECO:0000256" key="1">
    <source>
        <dbReference type="SAM" id="SignalP"/>
    </source>
</evidence>
<dbReference type="PROSITE" id="PS51257">
    <property type="entry name" value="PROKAR_LIPOPROTEIN"/>
    <property type="match status" value="1"/>
</dbReference>
<evidence type="ECO:0000313" key="2">
    <source>
        <dbReference type="EMBL" id="GAA4269034.1"/>
    </source>
</evidence>
<feature type="signal peptide" evidence="1">
    <location>
        <begin position="1"/>
        <end position="27"/>
    </location>
</feature>
<keyword evidence="1" id="KW-0732">Signal</keyword>
<keyword evidence="3" id="KW-1185">Reference proteome</keyword>
<name>A0ABP8EA13_9FLAO</name>
<comment type="caution">
    <text evidence="2">The sequence shown here is derived from an EMBL/GenBank/DDBJ whole genome shotgun (WGS) entry which is preliminary data.</text>
</comment>